<dbReference type="AlphaFoldDB" id="A0A075JEN4"/>
<dbReference type="GeneID" id="41840291"/>
<proteinExistence type="predicted"/>
<dbReference type="HOGENOM" id="CLU_793937_0_0_11"/>
<keyword evidence="2" id="KW-1185">Reference proteome</keyword>
<sequence length="349" mass="39084">MTRDETRSADYLIDWRSWRGPKQFGWHELSAPRWWPRGERARFPLLFVTALAVKTRFALFPPTPDVTEDDVDEAELEALLDEMLGTLPMELAPAGQRAGAVRVGFSVDPDADLTPAQRLVAERGVRVRADHWSDGFALHPVDVLAWQPSFGGFSTVDGLVGRGFDAYARILHPIEKRDGDITRLRWSALPDARLDEPGWRPDRRPDGSIDFDFESERGVELVEGVIPEPERRVIHQLLRDDLRRRADASRIVQGIWAGIGGLGVEGATQCRIDQPEREIVPFTGAFDEIVLVDDWHTVSIVYPESGAWCLANDTDLVSTYLAADASLAQRFLDDPRLECLVVGPENQVG</sequence>
<dbReference type="STRING" id="1274.HX89_03560"/>
<dbReference type="RefSeq" id="WP_006946190.1">
    <property type="nucleotide sequence ID" value="NZ_CP008889.1"/>
</dbReference>
<dbReference type="EMBL" id="CP008889">
    <property type="protein sequence ID" value="AIF40180.1"/>
    <property type="molecule type" value="Genomic_DNA"/>
</dbReference>
<protein>
    <submittedName>
        <fullName evidence="1">Uncharacterized protein</fullName>
    </submittedName>
</protein>
<dbReference type="OrthoDB" id="2426596at2"/>
<dbReference type="Proteomes" id="UP000027986">
    <property type="component" value="Chromosome"/>
</dbReference>
<accession>A0A075JEN4</accession>
<dbReference type="eggNOG" id="COG3170">
    <property type="taxonomic scope" value="Bacteria"/>
</dbReference>
<name>A0A075JEN4_9MICO</name>
<evidence type="ECO:0000313" key="2">
    <source>
        <dbReference type="Proteomes" id="UP000027986"/>
    </source>
</evidence>
<dbReference type="KEGG" id="dni:HX89_03560"/>
<organism evidence="1 2">
    <name type="scientific">Dermacoccus nishinomiyaensis</name>
    <dbReference type="NCBI Taxonomy" id="1274"/>
    <lineage>
        <taxon>Bacteria</taxon>
        <taxon>Bacillati</taxon>
        <taxon>Actinomycetota</taxon>
        <taxon>Actinomycetes</taxon>
        <taxon>Micrococcales</taxon>
        <taxon>Dermacoccaceae</taxon>
        <taxon>Dermacoccus</taxon>
    </lineage>
</organism>
<evidence type="ECO:0000313" key="1">
    <source>
        <dbReference type="EMBL" id="AIF40180.1"/>
    </source>
</evidence>
<gene>
    <name evidence="1" type="ORF">HX89_03560</name>
</gene>
<reference evidence="1 2" key="1">
    <citation type="submission" date="2014-07" db="EMBL/GenBank/DDBJ databases">
        <title>Genome Sequencing of Dermacoccus nishinomiyaensis.</title>
        <authorList>
            <person name="Hong K.W."/>
            <person name="Chan K.G."/>
        </authorList>
    </citation>
    <scope>NUCLEOTIDE SEQUENCE [LARGE SCALE GENOMIC DNA]</scope>
    <source>
        <strain evidence="1 2">M25</strain>
    </source>
</reference>